<evidence type="ECO:0000313" key="2">
    <source>
        <dbReference type="Proteomes" id="UP000297540"/>
    </source>
</evidence>
<reference evidence="1 2" key="1">
    <citation type="journal article" date="2017" name="Int. J. Syst. Evol. Microbiol.">
        <title>Mucilaginibacterpsychrotolerans sp. nov., isolated from peatlands.</title>
        <authorList>
            <person name="Deng Y."/>
            <person name="Shen L."/>
            <person name="Xu B."/>
            <person name="Liu Y."/>
            <person name="Gu Z."/>
            <person name="Liu H."/>
            <person name="Zhou Y."/>
        </authorList>
    </citation>
    <scope>NUCLEOTIDE SEQUENCE [LARGE SCALE GENOMIC DNA]</scope>
    <source>
        <strain evidence="1 2">NH7-4</strain>
    </source>
</reference>
<protein>
    <recommendedName>
        <fullName evidence="3">DUF2281 domain-containing protein</fullName>
    </recommendedName>
</protein>
<organism evidence="1 2">
    <name type="scientific">Mucilaginibacter psychrotolerans</name>
    <dbReference type="NCBI Taxonomy" id="1524096"/>
    <lineage>
        <taxon>Bacteria</taxon>
        <taxon>Pseudomonadati</taxon>
        <taxon>Bacteroidota</taxon>
        <taxon>Sphingobacteriia</taxon>
        <taxon>Sphingobacteriales</taxon>
        <taxon>Sphingobacteriaceae</taxon>
        <taxon>Mucilaginibacter</taxon>
    </lineage>
</organism>
<keyword evidence="2" id="KW-1185">Reference proteome</keyword>
<dbReference type="AlphaFoldDB" id="A0A4Y8SQ68"/>
<proteinExistence type="predicted"/>
<dbReference type="Proteomes" id="UP000297540">
    <property type="component" value="Unassembled WGS sequence"/>
</dbReference>
<gene>
    <name evidence="1" type="ORF">E2R66_00915</name>
</gene>
<name>A0A4Y8SQ68_9SPHI</name>
<dbReference type="RefSeq" id="WP_133229766.1">
    <property type="nucleotide sequence ID" value="NZ_SOZE01000001.1"/>
</dbReference>
<sequence>MVKTSITPQQTDISISVPEKYVGKKLEVLVYAVDELIDEEPKKRGMADFWGIISDETANELHKQVEKCRNEWDRDI</sequence>
<accession>A0A4Y8SQ68</accession>
<evidence type="ECO:0000313" key="1">
    <source>
        <dbReference type="EMBL" id="TFF40770.1"/>
    </source>
</evidence>
<dbReference type="OrthoDB" id="964329at2"/>
<comment type="caution">
    <text evidence="1">The sequence shown here is derived from an EMBL/GenBank/DDBJ whole genome shotgun (WGS) entry which is preliminary data.</text>
</comment>
<dbReference type="EMBL" id="SOZE01000001">
    <property type="protein sequence ID" value="TFF40770.1"/>
    <property type="molecule type" value="Genomic_DNA"/>
</dbReference>
<evidence type="ECO:0008006" key="3">
    <source>
        <dbReference type="Google" id="ProtNLM"/>
    </source>
</evidence>